<accession>A0A9Q2T8R0</accession>
<dbReference type="EMBL" id="CVVU01000265">
    <property type="protein sequence ID" value="CRQ03381.1"/>
    <property type="molecule type" value="Genomic_DNA"/>
</dbReference>
<organism evidence="1 2">
    <name type="scientific">Pseudomonas aeruginosa</name>
    <dbReference type="NCBI Taxonomy" id="287"/>
    <lineage>
        <taxon>Bacteria</taxon>
        <taxon>Pseudomonadati</taxon>
        <taxon>Pseudomonadota</taxon>
        <taxon>Gammaproteobacteria</taxon>
        <taxon>Pseudomonadales</taxon>
        <taxon>Pseudomonadaceae</taxon>
        <taxon>Pseudomonas</taxon>
    </lineage>
</organism>
<dbReference type="Proteomes" id="UP000045039">
    <property type="component" value="Unassembled WGS sequence"/>
</dbReference>
<proteinExistence type="predicted"/>
<dbReference type="AlphaFoldDB" id="A0A9Q2T8R0"/>
<evidence type="ECO:0000313" key="2">
    <source>
        <dbReference type="Proteomes" id="UP000045039"/>
    </source>
</evidence>
<name>A0A9Q2T8R0_PSEAI</name>
<comment type="caution">
    <text evidence="1">The sequence shown here is derived from an EMBL/GenBank/DDBJ whole genome shotgun (WGS) entry which is preliminary data.</text>
</comment>
<sequence length="76" mass="8570">MKADRHGTLEEQKRYALRWQDVNERPECGNCCYLRTEKAPAAACPGAATLAVHHCDRGGFVTTRTAICDQHRRKKA</sequence>
<reference evidence="2" key="1">
    <citation type="submission" date="2015-06" db="EMBL/GenBank/DDBJ databases">
        <authorList>
            <person name="Radhakrishnan Rajesh"/>
            <person name="Underwood Anthony"/>
            <person name="Al-Shahib Ali"/>
        </authorList>
    </citation>
    <scope>NUCLEOTIDE SEQUENCE [LARGE SCALE GENOMIC DNA]</scope>
    <source>
        <strain evidence="2">P19_London_7_VIM_2_05_10</strain>
    </source>
</reference>
<gene>
    <name evidence="1" type="ORF">PAERUG_P19_London_7_VIM_2_05_10_06453</name>
</gene>
<dbReference type="RefSeq" id="WP_012074153.1">
    <property type="nucleotide sequence ID" value="NZ_AP024513.1"/>
</dbReference>
<evidence type="ECO:0000313" key="1">
    <source>
        <dbReference type="EMBL" id="CRQ03381.1"/>
    </source>
</evidence>
<protein>
    <submittedName>
        <fullName evidence="1">Uncharacterized protein</fullName>
    </submittedName>
</protein>